<dbReference type="SUPFAM" id="SSF81321">
    <property type="entry name" value="Family A G protein-coupled receptor-like"/>
    <property type="match status" value="2"/>
</dbReference>
<keyword evidence="8" id="KW-0807">Transducer</keyword>
<evidence type="ECO:0000256" key="9">
    <source>
        <dbReference type="SAM" id="MobiDB-lite"/>
    </source>
</evidence>
<comment type="subcellular location">
    <subcellularLocation>
        <location evidence="1">Cell membrane</location>
        <topology evidence="1">Multi-pass membrane protein</topology>
    </subcellularLocation>
</comment>
<keyword evidence="2" id="KW-1003">Cell membrane</keyword>
<evidence type="ECO:0000256" key="3">
    <source>
        <dbReference type="ARBA" id="ARBA00022692"/>
    </source>
</evidence>
<feature type="transmembrane region" description="Helical" evidence="10">
    <location>
        <begin position="37"/>
        <end position="64"/>
    </location>
</feature>
<dbReference type="PANTHER" id="PTHR24249:SF415">
    <property type="entry name" value="TRACE AMINE-ASSOCIATED RECEPTOR 1"/>
    <property type="match status" value="1"/>
</dbReference>
<feature type="non-terminal residue" evidence="11">
    <location>
        <position position="1"/>
    </location>
</feature>
<sequence length="783" mass="89915">METESSLNWTDVLTEIHPCYKIDVSYVLRNNPSAICVLFHVFLGSLSVVTVGGNLLVIISIIYFKQLHTPNSLFLSLALADLLVGAIVFPLTMAFSFTSCLYHKALFCKVRGTFDGNAKREMRLLDPDQLSTSIAILQELKRMYGRVTPVAQLRAQFFKCYQQEEETAASFLLRLRELFHQWEEVEPAGSAQDERTIRDQLVLGLRPGMVQQELQRQVRRNPTMSFREVSGEVKALETELRMESACASRVSVPQPRPAMAPSSLEEWRETVRTELRKEMKDQLSIITETLTEEIRRQLSPQNAPVGHRDSTPPPNRLAQGRHNVSSLRQQRLTRQESVVVPPNSEMVLWTQLYGAETKSDFCALVEGPERDDEWQVARTVAWVVKGRLPIRVCNPNPYPVTIPQRRPLANVFQVEPSQIRGEKDLVLKTSDPGVVEVDVQEGDQALVQVKEWVARGHFPLPEERKASQPAVKRLLREWSRLYIQEGVLKRRTQERHTGLNLSQIVVPTGKTQELWEKYHQASGHMGIAKIDALLRKTFYWRVYKQVAARTKANRLRDKDRYDRKAKHLPLLPGERVLLRNFRRRGEGKLAPHWQPQLYVVHDQLRPGLPVFQIRPEGKEGPIKTIHRNHLRPCPFDPPEVPHHAPEIETNPIFPNLLLPRPLLLPLTLVPVVIAPPTGPVREDPVAPQEQRNASPLRRSQRQNRVIVMLCIYLKIFVVAQKQARNIHNTTTKSGATVAMFTCHFLLLNWLALSNSMLNPFIFAFFYRWFRSAFRMIIYGKIIQ</sequence>
<evidence type="ECO:0000256" key="8">
    <source>
        <dbReference type="ARBA" id="ARBA00023224"/>
    </source>
</evidence>
<dbReference type="InterPro" id="IPR050569">
    <property type="entry name" value="TAAR"/>
</dbReference>
<evidence type="ECO:0000256" key="7">
    <source>
        <dbReference type="ARBA" id="ARBA00023170"/>
    </source>
</evidence>
<evidence type="ECO:0000256" key="6">
    <source>
        <dbReference type="ARBA" id="ARBA00023136"/>
    </source>
</evidence>
<dbReference type="PANTHER" id="PTHR24249">
    <property type="entry name" value="HISTAMINE RECEPTOR-RELATED G-PROTEIN COUPLED RECEPTOR"/>
    <property type="match status" value="1"/>
</dbReference>
<reference evidence="11 12" key="1">
    <citation type="submission" date="2020-03" db="EMBL/GenBank/DDBJ databases">
        <title>Dissostichus mawsoni Genome sequencing and assembly.</title>
        <authorList>
            <person name="Park H."/>
        </authorList>
    </citation>
    <scope>NUCLEOTIDE SEQUENCE [LARGE SCALE GENOMIC DNA]</scope>
    <source>
        <strain evidence="11">DM0001</strain>
        <tissue evidence="11">Muscle</tissue>
    </source>
</reference>
<proteinExistence type="predicted"/>
<feature type="transmembrane region" description="Helical" evidence="10">
    <location>
        <begin position="76"/>
        <end position="102"/>
    </location>
</feature>
<organism evidence="11 12">
    <name type="scientific">Dissostichus mawsoni</name>
    <name type="common">Antarctic cod</name>
    <dbReference type="NCBI Taxonomy" id="36200"/>
    <lineage>
        <taxon>Eukaryota</taxon>
        <taxon>Metazoa</taxon>
        <taxon>Chordata</taxon>
        <taxon>Craniata</taxon>
        <taxon>Vertebrata</taxon>
        <taxon>Euteleostomi</taxon>
        <taxon>Actinopterygii</taxon>
        <taxon>Neopterygii</taxon>
        <taxon>Teleostei</taxon>
        <taxon>Neoteleostei</taxon>
        <taxon>Acanthomorphata</taxon>
        <taxon>Eupercaria</taxon>
        <taxon>Perciformes</taxon>
        <taxon>Notothenioidei</taxon>
        <taxon>Nototheniidae</taxon>
        <taxon>Dissostichus</taxon>
    </lineage>
</organism>
<evidence type="ECO:0000256" key="10">
    <source>
        <dbReference type="SAM" id="Phobius"/>
    </source>
</evidence>
<feature type="transmembrane region" description="Helical" evidence="10">
    <location>
        <begin position="743"/>
        <end position="766"/>
    </location>
</feature>
<evidence type="ECO:0000256" key="1">
    <source>
        <dbReference type="ARBA" id="ARBA00004651"/>
    </source>
</evidence>
<gene>
    <name evidence="11" type="ORF">F7725_019232</name>
</gene>
<keyword evidence="7" id="KW-0675">Receptor</keyword>
<keyword evidence="12" id="KW-1185">Reference proteome</keyword>
<evidence type="ECO:0000313" key="12">
    <source>
        <dbReference type="Proteomes" id="UP000518266"/>
    </source>
</evidence>
<dbReference type="EMBL" id="JAAKFY010000011">
    <property type="protein sequence ID" value="KAF3849513.1"/>
    <property type="molecule type" value="Genomic_DNA"/>
</dbReference>
<keyword evidence="4 10" id="KW-1133">Transmembrane helix</keyword>
<name>A0A7J5YK25_DISMA</name>
<dbReference type="PRINTS" id="PR00237">
    <property type="entry name" value="GPCRRHODOPSN"/>
</dbReference>
<feature type="compositionally biased region" description="Polar residues" evidence="9">
    <location>
        <begin position="322"/>
        <end position="336"/>
    </location>
</feature>
<keyword evidence="3 10" id="KW-0812">Transmembrane</keyword>
<dbReference type="GO" id="GO:0005886">
    <property type="term" value="C:plasma membrane"/>
    <property type="evidence" value="ECO:0007669"/>
    <property type="project" value="UniProtKB-SubCell"/>
</dbReference>
<evidence type="ECO:0000256" key="2">
    <source>
        <dbReference type="ARBA" id="ARBA00022475"/>
    </source>
</evidence>
<evidence type="ECO:0000313" key="11">
    <source>
        <dbReference type="EMBL" id="KAF3849513.1"/>
    </source>
</evidence>
<dbReference type="InterPro" id="IPR000276">
    <property type="entry name" value="GPCR_Rhodpsn"/>
</dbReference>
<dbReference type="Proteomes" id="UP000518266">
    <property type="component" value="Unassembled WGS sequence"/>
</dbReference>
<protein>
    <recommendedName>
        <fullName evidence="13">G-protein coupled receptors family 1 profile domain-containing protein</fullName>
    </recommendedName>
</protein>
<accession>A0A7J5YK25</accession>
<dbReference type="GO" id="GO:0001594">
    <property type="term" value="F:trace-amine receptor activity"/>
    <property type="evidence" value="ECO:0007669"/>
    <property type="project" value="TreeGrafter"/>
</dbReference>
<keyword evidence="5" id="KW-0297">G-protein coupled receptor</keyword>
<dbReference type="Gene3D" id="1.10.340.70">
    <property type="match status" value="1"/>
</dbReference>
<evidence type="ECO:0000256" key="5">
    <source>
        <dbReference type="ARBA" id="ARBA00023040"/>
    </source>
</evidence>
<comment type="caution">
    <text evidence="11">The sequence shown here is derived from an EMBL/GenBank/DDBJ whole genome shotgun (WGS) entry which is preliminary data.</text>
</comment>
<evidence type="ECO:0000256" key="4">
    <source>
        <dbReference type="ARBA" id="ARBA00022989"/>
    </source>
</evidence>
<dbReference type="OrthoDB" id="441285at2759"/>
<feature type="region of interest" description="Disordered" evidence="9">
    <location>
        <begin position="298"/>
        <end position="336"/>
    </location>
</feature>
<dbReference type="Gene3D" id="1.20.1070.10">
    <property type="entry name" value="Rhodopsin 7-helix transmembrane proteins"/>
    <property type="match status" value="2"/>
</dbReference>
<keyword evidence="6 10" id="KW-0472">Membrane</keyword>
<dbReference type="AlphaFoldDB" id="A0A7J5YK25"/>
<evidence type="ECO:0008006" key="13">
    <source>
        <dbReference type="Google" id="ProtNLM"/>
    </source>
</evidence>